<dbReference type="PANTHER" id="PTHR14218:SF15">
    <property type="entry name" value="TRIPEPTIDYL-PEPTIDASE 1"/>
    <property type="match status" value="1"/>
</dbReference>
<dbReference type="PANTHER" id="PTHR14218">
    <property type="entry name" value="PROTEASE S8 TRIPEPTIDYL PEPTIDASE I CLN2"/>
    <property type="match status" value="1"/>
</dbReference>
<reference evidence="6" key="1">
    <citation type="submission" date="2021-03" db="EMBL/GenBank/DDBJ databases">
        <authorList>
            <person name="Kanchanasin P."/>
            <person name="Saeng-In P."/>
            <person name="Phongsopitanun W."/>
            <person name="Yuki M."/>
            <person name="Kudo T."/>
            <person name="Ohkuma M."/>
            <person name="Tanasupawat S."/>
        </authorList>
    </citation>
    <scope>NUCLEOTIDE SEQUENCE</scope>
    <source>
        <strain evidence="6">GKU 128</strain>
    </source>
</reference>
<dbReference type="GO" id="GO:0008240">
    <property type="term" value="F:tripeptidyl-peptidase activity"/>
    <property type="evidence" value="ECO:0007669"/>
    <property type="project" value="TreeGrafter"/>
</dbReference>
<dbReference type="GO" id="GO:0006508">
    <property type="term" value="P:proteolysis"/>
    <property type="evidence" value="ECO:0007669"/>
    <property type="project" value="UniProtKB-KW"/>
</dbReference>
<dbReference type="PROSITE" id="PS00138">
    <property type="entry name" value="SUBTILASE_SER"/>
    <property type="match status" value="1"/>
</dbReference>
<dbReference type="EMBL" id="JAGEOJ010000004">
    <property type="protein sequence ID" value="MBO2447712.1"/>
    <property type="molecule type" value="Genomic_DNA"/>
</dbReference>
<dbReference type="InterPro" id="IPR036852">
    <property type="entry name" value="Peptidase_S8/S53_dom_sf"/>
</dbReference>
<dbReference type="Gene3D" id="3.40.50.200">
    <property type="entry name" value="Peptidase S8/S53 domain"/>
    <property type="match status" value="1"/>
</dbReference>
<evidence type="ECO:0000256" key="1">
    <source>
        <dbReference type="ARBA" id="ARBA00022670"/>
    </source>
</evidence>
<dbReference type="InterPro" id="IPR030400">
    <property type="entry name" value="Sedolisin_dom"/>
</dbReference>
<protein>
    <recommendedName>
        <fullName evidence="5">Peptidase S53 domain-containing protein</fullName>
    </recommendedName>
</protein>
<dbReference type="PROSITE" id="PS51695">
    <property type="entry name" value="SEDOLISIN"/>
    <property type="match status" value="1"/>
</dbReference>
<name>A0A939T605_9ACTN</name>
<evidence type="ECO:0000313" key="6">
    <source>
        <dbReference type="EMBL" id="MBO2447712.1"/>
    </source>
</evidence>
<feature type="signal peptide" evidence="4">
    <location>
        <begin position="1"/>
        <end position="21"/>
    </location>
</feature>
<evidence type="ECO:0000259" key="5">
    <source>
        <dbReference type="PROSITE" id="PS51695"/>
    </source>
</evidence>
<keyword evidence="3" id="KW-0720">Serine protease</keyword>
<keyword evidence="4" id="KW-0732">Signal</keyword>
<dbReference type="SUPFAM" id="SSF52743">
    <property type="entry name" value="Subtilisin-like"/>
    <property type="match status" value="1"/>
</dbReference>
<feature type="domain" description="Peptidase S53" evidence="5">
    <location>
        <begin position="101"/>
        <end position="472"/>
    </location>
</feature>
<feature type="chain" id="PRO_5039017966" description="Peptidase S53 domain-containing protein" evidence="4">
    <location>
        <begin position="22"/>
        <end position="472"/>
    </location>
</feature>
<evidence type="ECO:0000313" key="7">
    <source>
        <dbReference type="Proteomes" id="UP000669179"/>
    </source>
</evidence>
<comment type="caution">
    <text evidence="6">The sequence shown here is derived from an EMBL/GenBank/DDBJ whole genome shotgun (WGS) entry which is preliminary data.</text>
</comment>
<dbReference type="InterPro" id="IPR023828">
    <property type="entry name" value="Peptidase_S8_Ser-AS"/>
</dbReference>
<sequence length="472" mass="47392">MHTRGLMVAAAAAAVVAGAAALVPGIDGGHASRAGFTAAEGDSPAAIRQSVLNGTALSRHRLVNNCTTKSGKKTYHLGCDSSLMASRTDPNKPLVTSEPAALGPADFARAFHLPASGGRRGTIGIIDFGGISTVDADLAVYRKTYGLPACTAASGCLKVVGRDGGAPPAPSKLPVLSTIEQALGLETTLDVQLASAACPGCKIVLVQLPVDLVAMGAQYAGFPAPLATALADGTDTAIKKGANAVSMSYILANGFQPGIATGDIGRRLRHPGVAVVASSGDHGYVARKTSDQTWPQELPWVVSVGGVELTSRDGGATFAKRAWGKVEGDKAWWGAASLCSTTLPPANGQPARISKLCAGHRASSDVSAASTGLAIYDGFGYVGGGTGWGVALGTSGSAPYIAGLYARTGTAKVNGPNTLYRAPRGAIEDVTTGSSMQNGATGCADSPPALCVAGQGWDGPTGLGVPNGLRAF</sequence>
<dbReference type="GO" id="GO:0004252">
    <property type="term" value="F:serine-type endopeptidase activity"/>
    <property type="evidence" value="ECO:0007669"/>
    <property type="project" value="InterPro"/>
</dbReference>
<keyword evidence="2" id="KW-0378">Hydrolase</keyword>
<proteinExistence type="predicted"/>
<organism evidence="6 7">
    <name type="scientific">Actinomadura barringtoniae</name>
    <dbReference type="NCBI Taxonomy" id="1427535"/>
    <lineage>
        <taxon>Bacteria</taxon>
        <taxon>Bacillati</taxon>
        <taxon>Actinomycetota</taxon>
        <taxon>Actinomycetes</taxon>
        <taxon>Streptosporangiales</taxon>
        <taxon>Thermomonosporaceae</taxon>
        <taxon>Actinomadura</taxon>
    </lineage>
</organism>
<dbReference type="InterPro" id="IPR050819">
    <property type="entry name" value="Tripeptidyl-peptidase_I"/>
</dbReference>
<gene>
    <name evidence="6" type="ORF">J4573_11480</name>
</gene>
<dbReference type="AlphaFoldDB" id="A0A939T605"/>
<dbReference type="Proteomes" id="UP000669179">
    <property type="component" value="Unassembled WGS sequence"/>
</dbReference>
<keyword evidence="1" id="KW-0645">Protease</keyword>
<evidence type="ECO:0000256" key="2">
    <source>
        <dbReference type="ARBA" id="ARBA00022801"/>
    </source>
</evidence>
<evidence type="ECO:0000256" key="3">
    <source>
        <dbReference type="ARBA" id="ARBA00022825"/>
    </source>
</evidence>
<accession>A0A939T605</accession>
<evidence type="ECO:0000256" key="4">
    <source>
        <dbReference type="SAM" id="SignalP"/>
    </source>
</evidence>
<dbReference type="RefSeq" id="WP_208255346.1">
    <property type="nucleotide sequence ID" value="NZ_JAGEOJ010000004.1"/>
</dbReference>
<keyword evidence="7" id="KW-1185">Reference proteome</keyword>